<evidence type="ECO:0008006" key="3">
    <source>
        <dbReference type="Google" id="ProtNLM"/>
    </source>
</evidence>
<keyword evidence="2" id="KW-1185">Reference proteome</keyword>
<evidence type="ECO:0000313" key="1">
    <source>
        <dbReference type="EMBL" id="MDM4015808.1"/>
    </source>
</evidence>
<protein>
    <recommendedName>
        <fullName evidence="3">DUF1289 domain-containing protein</fullName>
    </recommendedName>
</protein>
<dbReference type="Proteomes" id="UP001239462">
    <property type="component" value="Unassembled WGS sequence"/>
</dbReference>
<proteinExistence type="predicted"/>
<dbReference type="EMBL" id="JASZZN010000006">
    <property type="protein sequence ID" value="MDM4015808.1"/>
    <property type="molecule type" value="Genomic_DNA"/>
</dbReference>
<sequence>MSTFTTRLLLAQIAMSRSNTDKIKAKVKSNQCIIDGCSRKLRSRGLCEKCYQSYRQQMRELSPTEQIEFERSAIEQGLVLDNGEMGKWKKQATNRFANLAAKVVG</sequence>
<dbReference type="RefSeq" id="WP_289163329.1">
    <property type="nucleotide sequence ID" value="NZ_JASZZN010000006.1"/>
</dbReference>
<gene>
    <name evidence="1" type="ORF">QTN89_10235</name>
</gene>
<evidence type="ECO:0000313" key="2">
    <source>
        <dbReference type="Proteomes" id="UP001239462"/>
    </source>
</evidence>
<name>A0ABT7PH19_9BACT</name>
<accession>A0ABT7PH19</accession>
<reference evidence="1 2" key="1">
    <citation type="submission" date="2023-06" db="EMBL/GenBank/DDBJ databases">
        <title>Roseiconus lacunae JC819 isolated from Gulf of Mannar region, Tamil Nadu.</title>
        <authorList>
            <person name="Pk S."/>
            <person name="Ch S."/>
            <person name="Ch V.R."/>
        </authorList>
    </citation>
    <scope>NUCLEOTIDE SEQUENCE [LARGE SCALE GENOMIC DNA]</scope>
    <source>
        <strain evidence="1 2">JC819</strain>
    </source>
</reference>
<comment type="caution">
    <text evidence="1">The sequence shown here is derived from an EMBL/GenBank/DDBJ whole genome shotgun (WGS) entry which is preliminary data.</text>
</comment>
<organism evidence="1 2">
    <name type="scientific">Roseiconus lacunae</name>
    <dbReference type="NCBI Taxonomy" id="2605694"/>
    <lineage>
        <taxon>Bacteria</taxon>
        <taxon>Pseudomonadati</taxon>
        <taxon>Planctomycetota</taxon>
        <taxon>Planctomycetia</taxon>
        <taxon>Pirellulales</taxon>
        <taxon>Pirellulaceae</taxon>
        <taxon>Roseiconus</taxon>
    </lineage>
</organism>